<dbReference type="EMBL" id="BMVU01000055">
    <property type="protein sequence ID" value="GGY05058.1"/>
    <property type="molecule type" value="Genomic_DNA"/>
</dbReference>
<name>A0A918NXX4_9ACTN</name>
<comment type="caution">
    <text evidence="2">The sequence shown here is derived from an EMBL/GenBank/DDBJ whole genome shotgun (WGS) entry which is preliminary data.</text>
</comment>
<evidence type="ECO:0000313" key="2">
    <source>
        <dbReference type="EMBL" id="GGY05058.1"/>
    </source>
</evidence>
<reference evidence="2" key="1">
    <citation type="journal article" date="2014" name="Int. J. Syst. Evol. Microbiol.">
        <title>Complete genome sequence of Corynebacterium casei LMG S-19264T (=DSM 44701T), isolated from a smear-ripened cheese.</title>
        <authorList>
            <consortium name="US DOE Joint Genome Institute (JGI-PGF)"/>
            <person name="Walter F."/>
            <person name="Albersmeier A."/>
            <person name="Kalinowski J."/>
            <person name="Ruckert C."/>
        </authorList>
    </citation>
    <scope>NUCLEOTIDE SEQUENCE</scope>
    <source>
        <strain evidence="2">JCM 4790</strain>
    </source>
</reference>
<protein>
    <submittedName>
        <fullName evidence="2">Uncharacterized protein</fullName>
    </submittedName>
</protein>
<dbReference type="RefSeq" id="WP_190194198.1">
    <property type="nucleotide sequence ID" value="NZ_BMVU01000055.1"/>
</dbReference>
<sequence>MDETRMAGQNEEIRAAEETGAPVTQAEREQSGHALWELAYGEVGRALGIPSEHVETARPFFELGWAMGVRTGHGAPAVAGVPVDRAAVARAFALLSPEQVADGMLLAVARTLDPERNGPILWQKVDYHGSHTGKHGTYWVTAIHAHADPFGDGPEVRYDISEQRGAAFVVKLRSVRRESITPLPYFQRIFA</sequence>
<proteinExistence type="predicted"/>
<feature type="region of interest" description="Disordered" evidence="1">
    <location>
        <begin position="1"/>
        <end position="28"/>
    </location>
</feature>
<dbReference type="Proteomes" id="UP000619244">
    <property type="component" value="Unassembled WGS sequence"/>
</dbReference>
<evidence type="ECO:0000313" key="3">
    <source>
        <dbReference type="Proteomes" id="UP000619244"/>
    </source>
</evidence>
<dbReference type="AlphaFoldDB" id="A0A918NXX4"/>
<gene>
    <name evidence="2" type="ORF">GCM10010358_68040</name>
</gene>
<reference evidence="2" key="2">
    <citation type="submission" date="2020-09" db="EMBL/GenBank/DDBJ databases">
        <authorList>
            <person name="Sun Q."/>
            <person name="Ohkuma M."/>
        </authorList>
    </citation>
    <scope>NUCLEOTIDE SEQUENCE</scope>
    <source>
        <strain evidence="2">JCM 4790</strain>
    </source>
</reference>
<organism evidence="2 3">
    <name type="scientific">Streptomyces minutiscleroticus</name>
    <dbReference type="NCBI Taxonomy" id="68238"/>
    <lineage>
        <taxon>Bacteria</taxon>
        <taxon>Bacillati</taxon>
        <taxon>Actinomycetota</taxon>
        <taxon>Actinomycetes</taxon>
        <taxon>Kitasatosporales</taxon>
        <taxon>Streptomycetaceae</taxon>
        <taxon>Streptomyces</taxon>
    </lineage>
</organism>
<accession>A0A918NXX4</accession>
<keyword evidence="3" id="KW-1185">Reference proteome</keyword>
<evidence type="ECO:0000256" key="1">
    <source>
        <dbReference type="SAM" id="MobiDB-lite"/>
    </source>
</evidence>